<sequence length="101" mass="11766">MPASKIVLAPFPGYSLFDCGTGVRQGSRGNKRHTMKKALQERKRHFWSKADQLHDLFCDKLFVLSIQEKIDKRIGIIKFLWDQQVLACHLLLFVNVRHTPF</sequence>
<proteinExistence type="predicted"/>
<reference evidence="1 2" key="1">
    <citation type="submission" date="2015-05" db="EMBL/GenBank/DDBJ databases">
        <title>Genome sequencing project for genomic taxonomy and phylogenomics of Bacillus-like bacteria.</title>
        <authorList>
            <person name="Liu B."/>
            <person name="Wang J."/>
            <person name="Zhu Y."/>
            <person name="Liu G."/>
            <person name="Chen Q."/>
            <person name="Chen Z."/>
            <person name="Lan J."/>
            <person name="Che J."/>
            <person name="Ge C."/>
            <person name="Shi H."/>
            <person name="Pan Z."/>
            <person name="Liu X."/>
        </authorList>
    </citation>
    <scope>NUCLEOTIDE SEQUENCE [LARGE SCALE GENOMIC DNA]</scope>
    <source>
        <strain evidence="1 2">DSM 9885</strain>
    </source>
</reference>
<name>A0A837KTI8_9BACL</name>
<dbReference type="Proteomes" id="UP000035218">
    <property type="component" value="Unassembled WGS sequence"/>
</dbReference>
<comment type="caution">
    <text evidence="1">The sequence shown here is derived from an EMBL/GenBank/DDBJ whole genome shotgun (WGS) entry which is preliminary data.</text>
</comment>
<evidence type="ECO:0000313" key="2">
    <source>
        <dbReference type="Proteomes" id="UP000035218"/>
    </source>
</evidence>
<organism evidence="1 2">
    <name type="scientific">Brevibacillus formosus</name>
    <dbReference type="NCBI Taxonomy" id="54913"/>
    <lineage>
        <taxon>Bacteria</taxon>
        <taxon>Bacillati</taxon>
        <taxon>Bacillota</taxon>
        <taxon>Bacilli</taxon>
        <taxon>Bacillales</taxon>
        <taxon>Paenibacillaceae</taxon>
        <taxon>Brevibacillus</taxon>
    </lineage>
</organism>
<dbReference type="EMBL" id="LDCN01000001">
    <property type="protein sequence ID" value="KLI01119.1"/>
    <property type="molecule type" value="Genomic_DNA"/>
</dbReference>
<gene>
    <name evidence="1" type="ORF">AA984_04185</name>
</gene>
<protein>
    <submittedName>
        <fullName evidence="1">Uncharacterized protein</fullName>
    </submittedName>
</protein>
<dbReference type="AlphaFoldDB" id="A0A837KTI8"/>
<accession>A0A837KTI8</accession>
<evidence type="ECO:0000313" key="1">
    <source>
        <dbReference type="EMBL" id="KLI01119.1"/>
    </source>
</evidence>